<feature type="transmembrane region" description="Helical" evidence="1">
    <location>
        <begin position="310"/>
        <end position="329"/>
    </location>
</feature>
<keyword evidence="4" id="KW-1185">Reference proteome</keyword>
<evidence type="ECO:0000313" key="4">
    <source>
        <dbReference type="Proteomes" id="UP000093159"/>
    </source>
</evidence>
<dbReference type="Proteomes" id="UP000322644">
    <property type="component" value="Chromosome"/>
</dbReference>
<feature type="transmembrane region" description="Helical" evidence="1">
    <location>
        <begin position="335"/>
        <end position="353"/>
    </location>
</feature>
<reference evidence="3 5" key="3">
    <citation type="submission" date="2019-09" db="EMBL/GenBank/DDBJ databases">
        <title>Taxonomic note: a critical rebuttal of the proposed division of the genus Arcobacter into six genera, emended descriptions of Arcobacter anaerophilus and the genus Arcobacter, and an assessment of genus-level boundaries for Epsilonproteobacteria using in silico genomic comparator tools.</title>
        <authorList>
            <person name="On S.L.W."/>
            <person name="Miller W.G."/>
            <person name="Biggs P."/>
            <person name="Cornelius A."/>
            <person name="Vandamme P."/>
        </authorList>
    </citation>
    <scope>NUCLEOTIDE SEQUENCE [LARGE SCALE GENOMIC DNA]</scope>
    <source>
        <strain evidence="3 5">CCUG 56899</strain>
    </source>
</reference>
<dbReference type="Proteomes" id="UP000093159">
    <property type="component" value="Unassembled WGS sequence"/>
</dbReference>
<sequence>MSQRSILSYFYGFFVVLIVACALLFAYGGFFALYQGLILSVLELSLSFDNAVINATILATMALAWRRRFLIWGMIIAVFGVRFVFPILIVYFSTSMGFVDSFDLAINNPDEYEKIIESSHHVIMSFGGMFLLMLFLKFIFDEQKDTHWVKYIEDFATKLSKVGDIKALFVMFLMLGITYIAPNEVVMGDDMVKINKLEILVPMIIGVIAFYLLELLKGAIELSKPNEMEQENSSNSLGKATVATGGIISFLYLEVIDMSFSLDGVLGAFAITQNIVIIMIGLGVGAMAVRSLTIYMVEKEMVSKYIYLEHGAMWSIGLLSLSMLVQIFYHLPPMLITTFAIVPIALAFVHSIYKNRAFILDTKSNEE</sequence>
<keyword evidence="1" id="KW-0812">Transmembrane</keyword>
<dbReference type="Pfam" id="PF04332">
    <property type="entry name" value="DUF475"/>
    <property type="match status" value="1"/>
</dbReference>
<feature type="transmembrane region" description="Helical" evidence="1">
    <location>
        <begin position="122"/>
        <end position="140"/>
    </location>
</feature>
<protein>
    <submittedName>
        <fullName evidence="3">DUF475 domain-containing membrane protein</fullName>
    </submittedName>
    <submittedName>
        <fullName evidence="2">Integral membrane protein TerC family protein</fullName>
    </submittedName>
</protein>
<feature type="transmembrane region" description="Helical" evidence="1">
    <location>
        <begin position="199"/>
        <end position="216"/>
    </location>
</feature>
<dbReference type="PROSITE" id="PS51257">
    <property type="entry name" value="PROKAR_LIPOPROTEIN"/>
    <property type="match status" value="1"/>
</dbReference>
<accession>A0A1C0AZ10</accession>
<proteinExistence type="predicted"/>
<dbReference type="OrthoDB" id="8533002at2"/>
<dbReference type="KEGG" id="apoc:APORC_0882"/>
<dbReference type="EMBL" id="LDIR01000001">
    <property type="protein sequence ID" value="OCL92885.1"/>
    <property type="molecule type" value="Genomic_DNA"/>
</dbReference>
<keyword evidence="1" id="KW-1133">Transmembrane helix</keyword>
<evidence type="ECO:0000313" key="5">
    <source>
        <dbReference type="Proteomes" id="UP000322644"/>
    </source>
</evidence>
<feature type="transmembrane region" description="Helical" evidence="1">
    <location>
        <begin position="167"/>
        <end position="187"/>
    </location>
</feature>
<evidence type="ECO:0000313" key="2">
    <source>
        <dbReference type="EMBL" id="OCL92885.1"/>
    </source>
</evidence>
<feature type="transmembrane region" description="Helical" evidence="1">
    <location>
        <begin position="237"/>
        <end position="253"/>
    </location>
</feature>
<gene>
    <name evidence="2" type="ORF">AAX28_00425</name>
    <name evidence="3" type="ORF">APORC_0882</name>
</gene>
<dbReference type="RefSeq" id="WP_066172697.1">
    <property type="nucleotide sequence ID" value="NZ_CP036246.2"/>
</dbReference>
<feature type="transmembrane region" description="Helical" evidence="1">
    <location>
        <begin position="33"/>
        <end position="57"/>
    </location>
</feature>
<dbReference type="EMBL" id="CP036246">
    <property type="protein sequence ID" value="QEP40484.1"/>
    <property type="molecule type" value="Genomic_DNA"/>
</dbReference>
<feature type="transmembrane region" description="Helical" evidence="1">
    <location>
        <begin position="69"/>
        <end position="92"/>
    </location>
</feature>
<dbReference type="PANTHER" id="PTHR30238:SF4">
    <property type="entry name" value="SLL1022 PROTEIN"/>
    <property type="match status" value="1"/>
</dbReference>
<keyword evidence="1" id="KW-0472">Membrane</keyword>
<dbReference type="NCBIfam" id="NF010619">
    <property type="entry name" value="PRK14013.2-5"/>
    <property type="match status" value="1"/>
</dbReference>
<reference evidence="2 4" key="1">
    <citation type="submission" date="2015-05" db="EMBL/GenBank/DDBJ databases">
        <authorList>
            <person name="Rovetto F."/>
            <person name="Cocolin L."/>
            <person name="Illeghems K."/>
            <person name="Van Nieuwerburgh F."/>
            <person name="Houf K."/>
        </authorList>
    </citation>
    <scope>NUCLEOTIDE SEQUENCE [LARGE SCALE GENOMIC DNA]</scope>
    <source>
        <strain evidence="2 4">117434</strain>
    </source>
</reference>
<organism evidence="3 5">
    <name type="scientific">Arcobacter porcinus</name>
    <dbReference type="NCBI Taxonomy" id="1935204"/>
    <lineage>
        <taxon>Bacteria</taxon>
        <taxon>Pseudomonadati</taxon>
        <taxon>Campylobacterota</taxon>
        <taxon>Epsilonproteobacteria</taxon>
        <taxon>Campylobacterales</taxon>
        <taxon>Arcobacteraceae</taxon>
        <taxon>Arcobacter</taxon>
    </lineage>
</organism>
<name>A0A1C0AZ10_9BACT</name>
<dbReference type="AlphaFoldDB" id="A0A1C0AZ10"/>
<dbReference type="PANTHER" id="PTHR30238">
    <property type="entry name" value="MEMBRANE BOUND PREDICTED REDOX MODULATOR"/>
    <property type="match status" value="1"/>
</dbReference>
<dbReference type="InterPro" id="IPR007427">
    <property type="entry name" value="DUF475"/>
</dbReference>
<evidence type="ECO:0000313" key="3">
    <source>
        <dbReference type="EMBL" id="QEP40484.1"/>
    </source>
</evidence>
<feature type="transmembrane region" description="Helical" evidence="1">
    <location>
        <begin position="7"/>
        <end position="27"/>
    </location>
</feature>
<evidence type="ECO:0000256" key="1">
    <source>
        <dbReference type="SAM" id="Phobius"/>
    </source>
</evidence>
<reference evidence="3 5" key="2">
    <citation type="submission" date="2019-09" db="EMBL/GenBank/DDBJ databases">
        <title>Complete genome sequencing of four Arcobacter species reveals a diverse suite of mobile elements.</title>
        <authorList>
            <person name="Miller W.G."/>
            <person name="Yee E."/>
            <person name="Bono J.L."/>
        </authorList>
    </citation>
    <scope>NUCLEOTIDE SEQUENCE [LARGE SCALE GENOMIC DNA]</scope>
    <source>
        <strain evidence="3 5">CCUG 56899</strain>
    </source>
</reference>
<feature type="transmembrane region" description="Helical" evidence="1">
    <location>
        <begin position="265"/>
        <end position="289"/>
    </location>
</feature>